<dbReference type="EMBL" id="LFJC01000003">
    <property type="protein sequence ID" value="PIT04890.1"/>
    <property type="molecule type" value="Genomic_DNA"/>
</dbReference>
<organism evidence="7 8">
    <name type="scientific">Bradyrhizobium nitroreducens</name>
    <dbReference type="NCBI Taxonomy" id="709803"/>
    <lineage>
        <taxon>Bacteria</taxon>
        <taxon>Pseudomonadati</taxon>
        <taxon>Pseudomonadota</taxon>
        <taxon>Alphaproteobacteria</taxon>
        <taxon>Hyphomicrobiales</taxon>
        <taxon>Nitrobacteraceae</taxon>
        <taxon>Bradyrhizobium</taxon>
    </lineage>
</organism>
<feature type="transmembrane region" description="Helical" evidence="6">
    <location>
        <begin position="315"/>
        <end position="338"/>
    </location>
</feature>
<dbReference type="PANTHER" id="PTHR30250">
    <property type="entry name" value="PST FAMILY PREDICTED COLANIC ACID TRANSPORTER"/>
    <property type="match status" value="1"/>
</dbReference>
<comment type="caution">
    <text evidence="7">The sequence shown here is derived from an EMBL/GenBank/DDBJ whole genome shotgun (WGS) entry which is preliminary data.</text>
</comment>
<keyword evidence="8" id="KW-1185">Reference proteome</keyword>
<dbReference type="InterPro" id="IPR002797">
    <property type="entry name" value="Polysacc_synth"/>
</dbReference>
<feature type="transmembrane region" description="Helical" evidence="6">
    <location>
        <begin position="243"/>
        <end position="261"/>
    </location>
</feature>
<feature type="transmembrane region" description="Helical" evidence="6">
    <location>
        <begin position="273"/>
        <end position="295"/>
    </location>
</feature>
<evidence type="ECO:0000313" key="7">
    <source>
        <dbReference type="EMBL" id="PIT04890.1"/>
    </source>
</evidence>
<evidence type="ECO:0008006" key="9">
    <source>
        <dbReference type="Google" id="ProtNLM"/>
    </source>
</evidence>
<keyword evidence="5 6" id="KW-0472">Membrane</keyword>
<evidence type="ECO:0000256" key="4">
    <source>
        <dbReference type="ARBA" id="ARBA00022989"/>
    </source>
</evidence>
<keyword evidence="4 6" id="KW-1133">Transmembrane helix</keyword>
<feature type="transmembrane region" description="Helical" evidence="6">
    <location>
        <begin position="158"/>
        <end position="181"/>
    </location>
</feature>
<evidence type="ECO:0000256" key="2">
    <source>
        <dbReference type="ARBA" id="ARBA00022475"/>
    </source>
</evidence>
<evidence type="ECO:0000313" key="8">
    <source>
        <dbReference type="Proteomes" id="UP000228930"/>
    </source>
</evidence>
<dbReference type="PANTHER" id="PTHR30250:SF11">
    <property type="entry name" value="O-ANTIGEN TRANSPORTER-RELATED"/>
    <property type="match status" value="1"/>
</dbReference>
<feature type="transmembrane region" description="Helical" evidence="6">
    <location>
        <begin position="105"/>
        <end position="123"/>
    </location>
</feature>
<dbReference type="Pfam" id="PF01943">
    <property type="entry name" value="Polysacc_synt"/>
    <property type="match status" value="1"/>
</dbReference>
<feature type="transmembrane region" description="Helical" evidence="6">
    <location>
        <begin position="350"/>
        <end position="367"/>
    </location>
</feature>
<dbReference type="GO" id="GO:0005886">
    <property type="term" value="C:plasma membrane"/>
    <property type="evidence" value="ECO:0007669"/>
    <property type="project" value="UniProtKB-SubCell"/>
</dbReference>
<dbReference type="Proteomes" id="UP000228930">
    <property type="component" value="Unassembled WGS sequence"/>
</dbReference>
<feature type="transmembrane region" description="Helical" evidence="6">
    <location>
        <begin position="373"/>
        <end position="391"/>
    </location>
</feature>
<protein>
    <recommendedName>
        <fullName evidence="9">Polysaccharide biosynthesis protein C-terminal domain-containing protein</fullName>
    </recommendedName>
</protein>
<feature type="transmembrane region" description="Helical" evidence="6">
    <location>
        <begin position="130"/>
        <end position="152"/>
    </location>
</feature>
<evidence type="ECO:0000256" key="1">
    <source>
        <dbReference type="ARBA" id="ARBA00004651"/>
    </source>
</evidence>
<proteinExistence type="predicted"/>
<accession>A0A2M6UJW3</accession>
<sequence>MLAIVLVQAINFIVPLVALPHIARALDVHKFGVYVVLLSYANYVLMVSDFSFNVNGPLLVAESKRDGQLRQLAIDTTALKSMLLIPALLVFAISAYLIADQNWLYVLLSGMIPITTTFTPRWIMYSVGQIYVFAGLSAVSKGLWILLVYLLVQAPDDVGILLAITALTQLLLCVLCIVLVWNESEGGSPPTLSRICAIFQNDFKQFAASIATSSLKDLGVVALSVSSSAVQVSLYALADRVRFALLGVVAPVSQSLFLVTARHKLSGGVQQRIRGLVNMAVTIGAAMCGVAVFLFSEELVALLGGGAFAHSAPLLRIVAFAPTFTALTSVLGVNTLLAEGFAAEYASAQLTCAGLAGPVLLLLVLLFGATGAALGVLLAEIIGVLVLGRACQKSGVIAKAFSLRGK</sequence>
<gene>
    <name evidence="7" type="ORF">TSA1_32205</name>
</gene>
<keyword evidence="2" id="KW-1003">Cell membrane</keyword>
<evidence type="ECO:0000256" key="6">
    <source>
        <dbReference type="SAM" id="Phobius"/>
    </source>
</evidence>
<evidence type="ECO:0000256" key="3">
    <source>
        <dbReference type="ARBA" id="ARBA00022692"/>
    </source>
</evidence>
<comment type="subcellular location">
    <subcellularLocation>
        <location evidence="1">Cell membrane</location>
        <topology evidence="1">Multi-pass membrane protein</topology>
    </subcellularLocation>
</comment>
<keyword evidence="3 6" id="KW-0812">Transmembrane</keyword>
<evidence type="ECO:0000256" key="5">
    <source>
        <dbReference type="ARBA" id="ARBA00023136"/>
    </source>
</evidence>
<name>A0A2M6UJW3_9BRAD</name>
<dbReference type="InterPro" id="IPR050833">
    <property type="entry name" value="Poly_Biosynth_Transport"/>
</dbReference>
<reference evidence="7 8" key="1">
    <citation type="submission" date="2015-06" db="EMBL/GenBank/DDBJ databases">
        <title>Comparative genome analysis of nirS-carrying Bradyrhizobium sp. strains.</title>
        <authorList>
            <person name="Ishii S."/>
            <person name="Jang J."/>
            <person name="Nishizawa T."/>
            <person name="Senoo K."/>
        </authorList>
    </citation>
    <scope>NUCLEOTIDE SEQUENCE [LARGE SCALE GENOMIC DNA]</scope>
    <source>
        <strain evidence="7 8">TSA1</strain>
    </source>
</reference>
<dbReference type="AlphaFoldDB" id="A0A2M6UJW3"/>
<feature type="transmembrane region" description="Helical" evidence="6">
    <location>
        <begin position="82"/>
        <end position="99"/>
    </location>
</feature>